<keyword evidence="2" id="KW-1185">Reference proteome</keyword>
<reference evidence="1" key="1">
    <citation type="journal article" date="2022" name="bioRxiv">
        <title>Sequencing and chromosome-scale assembly of the giantPleurodeles waltlgenome.</title>
        <authorList>
            <person name="Brown T."/>
            <person name="Elewa A."/>
            <person name="Iarovenko S."/>
            <person name="Subramanian E."/>
            <person name="Araus A.J."/>
            <person name="Petzold A."/>
            <person name="Susuki M."/>
            <person name="Suzuki K.-i.T."/>
            <person name="Hayashi T."/>
            <person name="Toyoda A."/>
            <person name="Oliveira C."/>
            <person name="Osipova E."/>
            <person name="Leigh N.D."/>
            <person name="Simon A."/>
            <person name="Yun M.H."/>
        </authorList>
    </citation>
    <scope>NUCLEOTIDE SEQUENCE</scope>
    <source>
        <strain evidence="1">20211129_DDA</strain>
        <tissue evidence="1">Liver</tissue>
    </source>
</reference>
<accession>A0AAV7QUF7</accession>
<evidence type="ECO:0000313" key="2">
    <source>
        <dbReference type="Proteomes" id="UP001066276"/>
    </source>
</evidence>
<evidence type="ECO:0000313" key="1">
    <source>
        <dbReference type="EMBL" id="KAJ1144156.1"/>
    </source>
</evidence>
<gene>
    <name evidence="1" type="ORF">NDU88_010458</name>
</gene>
<sequence>MSQWCAWIDTFLNVADGVIALKMQICAWNYVDDVCRSDVIDDENRNEIWVLAQKVVALMIVKQAFYVLVL</sequence>
<dbReference type="EMBL" id="JANPWB010000010">
    <property type="protein sequence ID" value="KAJ1144156.1"/>
    <property type="molecule type" value="Genomic_DNA"/>
</dbReference>
<organism evidence="1 2">
    <name type="scientific">Pleurodeles waltl</name>
    <name type="common">Iberian ribbed newt</name>
    <dbReference type="NCBI Taxonomy" id="8319"/>
    <lineage>
        <taxon>Eukaryota</taxon>
        <taxon>Metazoa</taxon>
        <taxon>Chordata</taxon>
        <taxon>Craniata</taxon>
        <taxon>Vertebrata</taxon>
        <taxon>Euteleostomi</taxon>
        <taxon>Amphibia</taxon>
        <taxon>Batrachia</taxon>
        <taxon>Caudata</taxon>
        <taxon>Salamandroidea</taxon>
        <taxon>Salamandridae</taxon>
        <taxon>Pleurodelinae</taxon>
        <taxon>Pleurodeles</taxon>
    </lineage>
</organism>
<proteinExistence type="predicted"/>
<protein>
    <submittedName>
        <fullName evidence="1">Uncharacterized protein</fullName>
    </submittedName>
</protein>
<comment type="caution">
    <text evidence="1">The sequence shown here is derived from an EMBL/GenBank/DDBJ whole genome shotgun (WGS) entry which is preliminary data.</text>
</comment>
<dbReference type="Proteomes" id="UP001066276">
    <property type="component" value="Chromosome 6"/>
</dbReference>
<name>A0AAV7QUF7_PLEWA</name>
<dbReference type="AlphaFoldDB" id="A0AAV7QUF7"/>